<evidence type="ECO:0000256" key="4">
    <source>
        <dbReference type="ARBA" id="ARBA00022525"/>
    </source>
</evidence>
<feature type="signal peptide" evidence="13">
    <location>
        <begin position="1"/>
        <end position="26"/>
    </location>
</feature>
<evidence type="ECO:0000256" key="8">
    <source>
        <dbReference type="ARBA" id="ARBA00023157"/>
    </source>
</evidence>
<dbReference type="GO" id="GO:0043114">
    <property type="term" value="P:regulation of vascular permeability"/>
    <property type="evidence" value="ECO:0007669"/>
    <property type="project" value="Ensembl"/>
</dbReference>
<dbReference type="InterPro" id="IPR002408">
    <property type="entry name" value="Natriuretic_peptide_brain"/>
</dbReference>
<dbReference type="Ensembl" id="ENSCJAT00000137873.1">
    <property type="protein sequence ID" value="ENSCJAP00000081970.1"/>
    <property type="gene ID" value="ENSCJAG00000013447.4"/>
</dbReference>
<proteinExistence type="inferred from homology"/>
<dbReference type="GO" id="GO:0032991">
    <property type="term" value="C:protein-containing complex"/>
    <property type="evidence" value="ECO:0007669"/>
    <property type="project" value="Ensembl"/>
</dbReference>
<keyword evidence="5" id="KW-0372">Hormone</keyword>
<evidence type="ECO:0000256" key="12">
    <source>
        <dbReference type="RuleBase" id="RU003686"/>
    </source>
</evidence>
<evidence type="ECO:0000256" key="9">
    <source>
        <dbReference type="ARBA" id="ARBA00031802"/>
    </source>
</evidence>
<comment type="similarity">
    <text evidence="2 12">Belongs to the natriuretic peptide family.</text>
</comment>
<evidence type="ECO:0000256" key="13">
    <source>
        <dbReference type="SAM" id="SignalP"/>
    </source>
</evidence>
<dbReference type="GO" id="GO:0006457">
    <property type="term" value="P:protein folding"/>
    <property type="evidence" value="ECO:0007669"/>
    <property type="project" value="Ensembl"/>
</dbReference>
<keyword evidence="4" id="KW-0964">Secreted</keyword>
<dbReference type="Proteomes" id="UP000008225">
    <property type="component" value="Chromosome 7"/>
</dbReference>
<dbReference type="AlphaFoldDB" id="A0A8I3W5J7"/>
<dbReference type="GO" id="GO:0005615">
    <property type="term" value="C:extracellular space"/>
    <property type="evidence" value="ECO:0007669"/>
    <property type="project" value="TreeGrafter"/>
</dbReference>
<reference evidence="14" key="3">
    <citation type="submission" date="2025-09" db="UniProtKB">
        <authorList>
            <consortium name="Ensembl"/>
        </authorList>
    </citation>
    <scope>IDENTIFICATION</scope>
</reference>
<dbReference type="PRINTS" id="PR00712">
    <property type="entry name" value="BNATPEPTIDE"/>
</dbReference>
<evidence type="ECO:0000256" key="2">
    <source>
        <dbReference type="ARBA" id="ARBA00009041"/>
    </source>
</evidence>
<dbReference type="GO" id="GO:0097746">
    <property type="term" value="P:blood vessel diameter maintenance"/>
    <property type="evidence" value="ECO:0007669"/>
    <property type="project" value="UniProtKB-KW"/>
</dbReference>
<keyword evidence="15" id="KW-1185">Reference proteome</keyword>
<evidence type="ECO:0000256" key="7">
    <source>
        <dbReference type="ARBA" id="ARBA00022858"/>
    </source>
</evidence>
<reference evidence="14" key="2">
    <citation type="submission" date="2025-08" db="UniProtKB">
        <authorList>
            <consortium name="Ensembl"/>
        </authorList>
    </citation>
    <scope>IDENTIFICATION</scope>
</reference>
<keyword evidence="7 12" id="KW-0838">Vasoactive</keyword>
<evidence type="ECO:0000256" key="6">
    <source>
        <dbReference type="ARBA" id="ARBA00022729"/>
    </source>
</evidence>
<feature type="chain" id="PRO_5035257279" description="Natriuretic peptides B" evidence="13">
    <location>
        <begin position="27"/>
        <end position="145"/>
    </location>
</feature>
<dbReference type="InterPro" id="IPR000663">
    <property type="entry name" value="Natr_peptide"/>
</dbReference>
<protein>
    <recommendedName>
        <fullName evidence="3">Natriuretic peptides B</fullName>
    </recommendedName>
    <alternativeName>
        <fullName evidence="9">Brain natriuretic factor prohormone</fullName>
    </alternativeName>
    <alternativeName>
        <fullName evidence="10">Gamma-brain natriuretic peptide</fullName>
    </alternativeName>
    <alternativeName>
        <fullName evidence="11">Iso-ANP</fullName>
    </alternativeName>
</protein>
<dbReference type="GeneTree" id="ENSGT00940000154513"/>
<dbReference type="GO" id="GO:0007218">
    <property type="term" value="P:neuropeptide signaling pathway"/>
    <property type="evidence" value="ECO:0007669"/>
    <property type="project" value="TreeGrafter"/>
</dbReference>
<evidence type="ECO:0000313" key="15">
    <source>
        <dbReference type="Proteomes" id="UP000008225"/>
    </source>
</evidence>
<keyword evidence="6 13" id="KW-0732">Signal</keyword>
<dbReference type="GO" id="GO:0006182">
    <property type="term" value="P:cGMP biosynthetic process"/>
    <property type="evidence" value="ECO:0007669"/>
    <property type="project" value="Ensembl"/>
</dbReference>
<name>A0A8I3W5J7_CALJA</name>
<dbReference type="PANTHER" id="PTHR14066">
    <property type="entry name" value="ATRIAL NATRIURETIC FACTOR PRECURSOR"/>
    <property type="match status" value="1"/>
</dbReference>
<evidence type="ECO:0000256" key="1">
    <source>
        <dbReference type="ARBA" id="ARBA00004613"/>
    </source>
</evidence>
<dbReference type="SMART" id="SM00183">
    <property type="entry name" value="NAT_PEP"/>
    <property type="match status" value="1"/>
</dbReference>
<dbReference type="GO" id="GO:0005179">
    <property type="term" value="F:hormone activity"/>
    <property type="evidence" value="ECO:0007669"/>
    <property type="project" value="UniProtKB-KW"/>
</dbReference>
<dbReference type="PROSITE" id="PS00263">
    <property type="entry name" value="NATRIURETIC_PEPTIDE"/>
    <property type="match status" value="1"/>
</dbReference>
<dbReference type="GO" id="GO:0005737">
    <property type="term" value="C:cytoplasm"/>
    <property type="evidence" value="ECO:0007669"/>
    <property type="project" value="TreeGrafter"/>
</dbReference>
<keyword evidence="8" id="KW-1015">Disulfide bond</keyword>
<organism evidence="14 15">
    <name type="scientific">Callithrix jacchus</name>
    <name type="common">White-tufted-ear marmoset</name>
    <name type="synonym">Simia Jacchus</name>
    <dbReference type="NCBI Taxonomy" id="9483"/>
    <lineage>
        <taxon>Eukaryota</taxon>
        <taxon>Metazoa</taxon>
        <taxon>Chordata</taxon>
        <taxon>Craniata</taxon>
        <taxon>Vertebrata</taxon>
        <taxon>Euteleostomi</taxon>
        <taxon>Mammalia</taxon>
        <taxon>Eutheria</taxon>
        <taxon>Euarchontoglires</taxon>
        <taxon>Primates</taxon>
        <taxon>Haplorrhini</taxon>
        <taxon>Platyrrhini</taxon>
        <taxon>Cebidae</taxon>
        <taxon>Callitrichinae</taxon>
        <taxon>Callithrix</taxon>
        <taxon>Callithrix</taxon>
    </lineage>
</organism>
<gene>
    <name evidence="14" type="primary">NPPB</name>
</gene>
<reference evidence="14 15" key="1">
    <citation type="submission" date="2009-03" db="EMBL/GenBank/DDBJ databases">
        <authorList>
            <person name="Warren W."/>
            <person name="Ye L."/>
            <person name="Minx P."/>
            <person name="Worley K."/>
            <person name="Gibbs R."/>
            <person name="Wilson R.K."/>
        </authorList>
    </citation>
    <scope>NUCLEOTIDE SEQUENCE [LARGE SCALE GENOMIC DNA]</scope>
</reference>
<evidence type="ECO:0000256" key="11">
    <source>
        <dbReference type="ARBA" id="ARBA00032369"/>
    </source>
</evidence>
<accession>A0A8I3W5J7</accession>
<dbReference type="GO" id="GO:0003085">
    <property type="term" value="P:negative regulation of systemic arterial blood pressure"/>
    <property type="evidence" value="ECO:0007669"/>
    <property type="project" value="TreeGrafter"/>
</dbReference>
<dbReference type="PANTHER" id="PTHR14066:SF10">
    <property type="entry name" value="NATRIURETIC PEPTIDES B"/>
    <property type="match status" value="1"/>
</dbReference>
<evidence type="ECO:0000313" key="14">
    <source>
        <dbReference type="Ensembl" id="ENSCJAP00000081970.1"/>
    </source>
</evidence>
<dbReference type="OMA" id="RPTGVWK"/>
<sequence>MDLQTASSRVLLLLLFLHLALPGGHSHPLGSPTLPSDLETSRLQEQQGHLQDKLSELQAEQTSLEPLQKSLHPTAVWKAREAATEGIFGLRKLVLSTLRGPRSLKPMRDTGCFGRRMDRISFSSGLGCKSEHPLAISPACPHSSV</sequence>
<dbReference type="GO" id="GO:0051427">
    <property type="term" value="F:hormone receptor binding"/>
    <property type="evidence" value="ECO:0007669"/>
    <property type="project" value="Ensembl"/>
</dbReference>
<comment type="subcellular location">
    <subcellularLocation>
        <location evidence="1 12">Secreted</location>
    </subcellularLocation>
</comment>
<dbReference type="Pfam" id="PF00212">
    <property type="entry name" value="ANP"/>
    <property type="match status" value="1"/>
</dbReference>
<dbReference type="GO" id="GO:0007168">
    <property type="term" value="P:receptor guanylyl cyclase signaling pathway"/>
    <property type="evidence" value="ECO:0007669"/>
    <property type="project" value="Ensembl"/>
</dbReference>
<evidence type="ECO:0000256" key="3">
    <source>
        <dbReference type="ARBA" id="ARBA00020075"/>
    </source>
</evidence>
<evidence type="ECO:0000256" key="5">
    <source>
        <dbReference type="ARBA" id="ARBA00022702"/>
    </source>
</evidence>
<evidence type="ECO:0000256" key="10">
    <source>
        <dbReference type="ARBA" id="ARBA00032322"/>
    </source>
</evidence>
<dbReference type="InterPro" id="IPR030480">
    <property type="entry name" value="Natr_peptide_CS"/>
</dbReference>
<dbReference type="GO" id="GO:0019934">
    <property type="term" value="P:cGMP-mediated signaling"/>
    <property type="evidence" value="ECO:0007669"/>
    <property type="project" value="TreeGrafter"/>
</dbReference>
<dbReference type="InterPro" id="IPR050787">
    <property type="entry name" value="Natriuretic_peptide"/>
</dbReference>